<organism evidence="1 2">
    <name type="scientific">Cetraspora pellucida</name>
    <dbReference type="NCBI Taxonomy" id="1433469"/>
    <lineage>
        <taxon>Eukaryota</taxon>
        <taxon>Fungi</taxon>
        <taxon>Fungi incertae sedis</taxon>
        <taxon>Mucoromycota</taxon>
        <taxon>Glomeromycotina</taxon>
        <taxon>Glomeromycetes</taxon>
        <taxon>Diversisporales</taxon>
        <taxon>Gigasporaceae</taxon>
        <taxon>Cetraspora</taxon>
    </lineage>
</organism>
<evidence type="ECO:0000313" key="2">
    <source>
        <dbReference type="Proteomes" id="UP000789759"/>
    </source>
</evidence>
<feature type="non-terminal residue" evidence="1">
    <location>
        <position position="57"/>
    </location>
</feature>
<comment type="caution">
    <text evidence="1">The sequence shown here is derived from an EMBL/GenBank/DDBJ whole genome shotgun (WGS) entry which is preliminary data.</text>
</comment>
<gene>
    <name evidence="1" type="ORF">CPELLU_LOCUS18910</name>
</gene>
<dbReference type="EMBL" id="CAJVQA010040872">
    <property type="protein sequence ID" value="CAG8813429.1"/>
    <property type="molecule type" value="Genomic_DNA"/>
</dbReference>
<protein>
    <submittedName>
        <fullName evidence="1">15655_t:CDS:1</fullName>
    </submittedName>
</protein>
<feature type="non-terminal residue" evidence="1">
    <location>
        <position position="1"/>
    </location>
</feature>
<name>A0A9N9K765_9GLOM</name>
<dbReference type="OrthoDB" id="2440990at2759"/>
<dbReference type="Proteomes" id="UP000789759">
    <property type="component" value="Unassembled WGS sequence"/>
</dbReference>
<proteinExistence type="predicted"/>
<keyword evidence="2" id="KW-1185">Reference proteome</keyword>
<sequence length="57" mass="6922">LNINFLQLMAQIHSFYITNITSKLKFFKENFNENELKKTINKITETFIENDDFFNEE</sequence>
<accession>A0A9N9K765</accession>
<dbReference type="AlphaFoldDB" id="A0A9N9K765"/>
<evidence type="ECO:0000313" key="1">
    <source>
        <dbReference type="EMBL" id="CAG8813429.1"/>
    </source>
</evidence>
<reference evidence="1" key="1">
    <citation type="submission" date="2021-06" db="EMBL/GenBank/DDBJ databases">
        <authorList>
            <person name="Kallberg Y."/>
            <person name="Tangrot J."/>
            <person name="Rosling A."/>
        </authorList>
    </citation>
    <scope>NUCLEOTIDE SEQUENCE</scope>
    <source>
        <strain evidence="1">FL966</strain>
    </source>
</reference>